<evidence type="ECO:0000259" key="9">
    <source>
        <dbReference type="PROSITE" id="PS51755"/>
    </source>
</evidence>
<dbReference type="Gene3D" id="3.40.50.2300">
    <property type="match status" value="1"/>
</dbReference>
<dbReference type="GO" id="GO:0006355">
    <property type="term" value="P:regulation of DNA-templated transcription"/>
    <property type="evidence" value="ECO:0007669"/>
    <property type="project" value="InterPro"/>
</dbReference>
<dbReference type="PANTHER" id="PTHR48111:SF1">
    <property type="entry name" value="TWO-COMPONENT RESPONSE REGULATOR ORR33"/>
    <property type="match status" value="1"/>
</dbReference>
<dbReference type="InterPro" id="IPR001867">
    <property type="entry name" value="OmpR/PhoB-type_DNA-bd"/>
</dbReference>
<organism evidence="10 11">
    <name type="scientific">Acuticoccus sediminis</name>
    <dbReference type="NCBI Taxonomy" id="2184697"/>
    <lineage>
        <taxon>Bacteria</taxon>
        <taxon>Pseudomonadati</taxon>
        <taxon>Pseudomonadota</taxon>
        <taxon>Alphaproteobacteria</taxon>
        <taxon>Hyphomicrobiales</taxon>
        <taxon>Amorphaceae</taxon>
        <taxon>Acuticoccus</taxon>
    </lineage>
</organism>
<evidence type="ECO:0000256" key="7">
    <source>
        <dbReference type="PROSITE-ProRule" id="PRU01091"/>
    </source>
</evidence>
<dbReference type="GO" id="GO:0005829">
    <property type="term" value="C:cytosol"/>
    <property type="evidence" value="ECO:0007669"/>
    <property type="project" value="TreeGrafter"/>
</dbReference>
<dbReference type="Gene3D" id="6.10.250.690">
    <property type="match status" value="1"/>
</dbReference>
<sequence>MHTACILIVDDDPKVRSLMRRSLEPEGFEVDEAADEPDLLARMAERRYDLITLDLGLRGTDGLEIARRLRRTSDTPIIMVTGKGDVIDRVVGLEVGADDYLVKPFHVREFVARVRTVLRRTIKPAEPAEETANEPGDPGYVIGELKLLVADRVLVGSDGEPISLTEGEFAILAALAQAQGRVLTREALILARGDDVDAFDRAIDSTVARLRKKLPPDTIATVRQVGYKIGVPTEPATFTKSPSGVRHILL</sequence>
<comment type="caution">
    <text evidence="10">The sequence shown here is derived from an EMBL/GenBank/DDBJ whole genome shotgun (WGS) entry which is preliminary data.</text>
</comment>
<evidence type="ECO:0000313" key="10">
    <source>
        <dbReference type="EMBL" id="RAI03826.1"/>
    </source>
</evidence>
<dbReference type="SUPFAM" id="SSF46894">
    <property type="entry name" value="C-terminal effector domain of the bipartite response regulators"/>
    <property type="match status" value="1"/>
</dbReference>
<dbReference type="InterPro" id="IPR039420">
    <property type="entry name" value="WalR-like"/>
</dbReference>
<name>A0A8B2P0Z8_9HYPH</name>
<evidence type="ECO:0000256" key="3">
    <source>
        <dbReference type="ARBA" id="ARBA00023015"/>
    </source>
</evidence>
<dbReference type="Pfam" id="PF00072">
    <property type="entry name" value="Response_reg"/>
    <property type="match status" value="1"/>
</dbReference>
<dbReference type="InterPro" id="IPR011006">
    <property type="entry name" value="CheY-like_superfamily"/>
</dbReference>
<reference evidence="10 11" key="1">
    <citation type="submission" date="2018-05" db="EMBL/GenBank/DDBJ databases">
        <title>Acuticoccus sediminis sp. nov., isolated from deep-sea sediment of Indian Ocean.</title>
        <authorList>
            <person name="Liu X."/>
            <person name="Lai Q."/>
            <person name="Du Y."/>
            <person name="Sun F."/>
            <person name="Zhang X."/>
            <person name="Wang S."/>
            <person name="Shao Z."/>
        </authorList>
    </citation>
    <scope>NUCLEOTIDE SEQUENCE [LARGE SCALE GENOMIC DNA]</scope>
    <source>
        <strain evidence="10 11">PTG4-2</strain>
    </source>
</reference>
<dbReference type="Proteomes" id="UP000249590">
    <property type="component" value="Unassembled WGS sequence"/>
</dbReference>
<keyword evidence="11" id="KW-1185">Reference proteome</keyword>
<evidence type="ECO:0000256" key="4">
    <source>
        <dbReference type="ARBA" id="ARBA00023125"/>
    </source>
</evidence>
<dbReference type="PROSITE" id="PS50110">
    <property type="entry name" value="RESPONSE_REGULATORY"/>
    <property type="match status" value="1"/>
</dbReference>
<feature type="domain" description="OmpR/PhoB-type" evidence="9">
    <location>
        <begin position="137"/>
        <end position="231"/>
    </location>
</feature>
<dbReference type="GO" id="GO:0000976">
    <property type="term" value="F:transcription cis-regulatory region binding"/>
    <property type="evidence" value="ECO:0007669"/>
    <property type="project" value="TreeGrafter"/>
</dbReference>
<keyword evidence="2" id="KW-0902">Two-component regulatory system</keyword>
<evidence type="ECO:0000259" key="8">
    <source>
        <dbReference type="PROSITE" id="PS50110"/>
    </source>
</evidence>
<dbReference type="RefSeq" id="WP_111342840.1">
    <property type="nucleotide sequence ID" value="NZ_JAIWKD010000001.1"/>
</dbReference>
<protein>
    <submittedName>
        <fullName evidence="10">DNA-binding response regulator</fullName>
    </submittedName>
</protein>
<dbReference type="Pfam" id="PF00486">
    <property type="entry name" value="Trans_reg_C"/>
    <property type="match status" value="1"/>
</dbReference>
<keyword evidence="4 7" id="KW-0238">DNA-binding</keyword>
<dbReference type="InterPro" id="IPR016032">
    <property type="entry name" value="Sig_transdc_resp-reg_C-effctor"/>
</dbReference>
<accession>A0A8B2P0Z8</accession>
<dbReference type="SMART" id="SM00448">
    <property type="entry name" value="REC"/>
    <property type="match status" value="1"/>
</dbReference>
<dbReference type="PANTHER" id="PTHR48111">
    <property type="entry name" value="REGULATOR OF RPOS"/>
    <property type="match status" value="1"/>
</dbReference>
<dbReference type="PROSITE" id="PS51755">
    <property type="entry name" value="OMPR_PHOB"/>
    <property type="match status" value="1"/>
</dbReference>
<dbReference type="GO" id="GO:0032993">
    <property type="term" value="C:protein-DNA complex"/>
    <property type="evidence" value="ECO:0007669"/>
    <property type="project" value="TreeGrafter"/>
</dbReference>
<dbReference type="GO" id="GO:0000156">
    <property type="term" value="F:phosphorelay response regulator activity"/>
    <property type="evidence" value="ECO:0007669"/>
    <property type="project" value="TreeGrafter"/>
</dbReference>
<keyword evidence="3" id="KW-0805">Transcription regulation</keyword>
<dbReference type="SUPFAM" id="SSF52172">
    <property type="entry name" value="CheY-like"/>
    <property type="match status" value="1"/>
</dbReference>
<evidence type="ECO:0000256" key="2">
    <source>
        <dbReference type="ARBA" id="ARBA00023012"/>
    </source>
</evidence>
<dbReference type="EMBL" id="QHHQ01000001">
    <property type="protein sequence ID" value="RAI03826.1"/>
    <property type="molecule type" value="Genomic_DNA"/>
</dbReference>
<dbReference type="CDD" id="cd00383">
    <property type="entry name" value="trans_reg_C"/>
    <property type="match status" value="1"/>
</dbReference>
<feature type="DNA-binding region" description="OmpR/PhoB-type" evidence="7">
    <location>
        <begin position="137"/>
        <end position="231"/>
    </location>
</feature>
<keyword evidence="1 6" id="KW-0597">Phosphoprotein</keyword>
<evidence type="ECO:0000313" key="11">
    <source>
        <dbReference type="Proteomes" id="UP000249590"/>
    </source>
</evidence>
<proteinExistence type="predicted"/>
<feature type="domain" description="Response regulatory" evidence="8">
    <location>
        <begin position="5"/>
        <end position="118"/>
    </location>
</feature>
<gene>
    <name evidence="10" type="ORF">DLJ53_04970</name>
</gene>
<evidence type="ECO:0000256" key="1">
    <source>
        <dbReference type="ARBA" id="ARBA00022553"/>
    </source>
</evidence>
<keyword evidence="5" id="KW-0804">Transcription</keyword>
<dbReference type="Gene3D" id="1.10.10.10">
    <property type="entry name" value="Winged helix-like DNA-binding domain superfamily/Winged helix DNA-binding domain"/>
    <property type="match status" value="1"/>
</dbReference>
<evidence type="ECO:0000256" key="5">
    <source>
        <dbReference type="ARBA" id="ARBA00023163"/>
    </source>
</evidence>
<evidence type="ECO:0000256" key="6">
    <source>
        <dbReference type="PROSITE-ProRule" id="PRU00169"/>
    </source>
</evidence>
<dbReference type="SMART" id="SM00862">
    <property type="entry name" value="Trans_reg_C"/>
    <property type="match status" value="1"/>
</dbReference>
<dbReference type="AlphaFoldDB" id="A0A8B2P0Z8"/>
<dbReference type="InterPro" id="IPR036388">
    <property type="entry name" value="WH-like_DNA-bd_sf"/>
</dbReference>
<dbReference type="InterPro" id="IPR001789">
    <property type="entry name" value="Sig_transdc_resp-reg_receiver"/>
</dbReference>
<feature type="modified residue" description="4-aspartylphosphate" evidence="6">
    <location>
        <position position="54"/>
    </location>
</feature>